<sequence>MKIPSELLYSKEHEWAKIEGDIATIGITDFAQGSLGDITFVELPKVGAKVEQFANVGVIESVKTVSDLYTPLGGEIVEVNTAIDADPAALNSDPYGAGWLIKMKLADPGQTKALLDAAAYTGIAHD</sequence>
<dbReference type="Pfam" id="PF01597">
    <property type="entry name" value="GCV_H"/>
    <property type="match status" value="1"/>
</dbReference>
<dbReference type="GO" id="GO:0019464">
    <property type="term" value="P:glycine decarboxylation via glycine cleavage system"/>
    <property type="evidence" value="ECO:0007669"/>
    <property type="project" value="InterPro"/>
</dbReference>
<organism evidence="4">
    <name type="scientific">mine drainage metagenome</name>
    <dbReference type="NCBI Taxonomy" id="410659"/>
    <lineage>
        <taxon>unclassified sequences</taxon>
        <taxon>metagenomes</taxon>
        <taxon>ecological metagenomes</taxon>
    </lineage>
</organism>
<evidence type="ECO:0000313" key="4">
    <source>
        <dbReference type="EMBL" id="CBH75827.1"/>
    </source>
</evidence>
<comment type="caution">
    <text evidence="4">The sequence shown here is derived from an EMBL/GenBank/DDBJ whole genome shotgun (WGS) entry which is preliminary data.</text>
</comment>
<dbReference type="Gene3D" id="2.40.50.100">
    <property type="match status" value="1"/>
</dbReference>
<name>E6PH89_9ZZZZ</name>
<dbReference type="InterPro" id="IPR000089">
    <property type="entry name" value="Biotin_lipoyl"/>
</dbReference>
<dbReference type="EMBL" id="CABL01000016">
    <property type="protein sequence ID" value="CBH75827.1"/>
    <property type="molecule type" value="Genomic_DNA"/>
</dbReference>
<evidence type="ECO:0000256" key="2">
    <source>
        <dbReference type="ARBA" id="ARBA00022823"/>
    </source>
</evidence>
<dbReference type="CDD" id="cd06848">
    <property type="entry name" value="GCS_H"/>
    <property type="match status" value="1"/>
</dbReference>
<dbReference type="PROSITE" id="PS00189">
    <property type="entry name" value="LIPOYL"/>
    <property type="match status" value="1"/>
</dbReference>
<dbReference type="GO" id="GO:0009249">
    <property type="term" value="P:protein lipoylation"/>
    <property type="evidence" value="ECO:0007669"/>
    <property type="project" value="TreeGrafter"/>
</dbReference>
<dbReference type="InterPro" id="IPR002930">
    <property type="entry name" value="GCV_H"/>
</dbReference>
<dbReference type="NCBIfam" id="NF002270">
    <property type="entry name" value="PRK01202.1"/>
    <property type="match status" value="1"/>
</dbReference>
<gene>
    <name evidence="4" type="primary">gcvH</name>
    <name evidence="4" type="ORF">CARN1_1225</name>
</gene>
<dbReference type="InterPro" id="IPR033753">
    <property type="entry name" value="GCV_H/Fam206"/>
</dbReference>
<dbReference type="InterPro" id="IPR011053">
    <property type="entry name" value="Single_hybrid_motif"/>
</dbReference>
<dbReference type="HAMAP" id="MF_00272">
    <property type="entry name" value="GcvH"/>
    <property type="match status" value="1"/>
</dbReference>
<dbReference type="PANTHER" id="PTHR11715:SF3">
    <property type="entry name" value="GLYCINE CLEAVAGE SYSTEM H PROTEIN-RELATED"/>
    <property type="match status" value="1"/>
</dbReference>
<accession>E6PH89</accession>
<dbReference type="InterPro" id="IPR017453">
    <property type="entry name" value="GCV_H_sub"/>
</dbReference>
<dbReference type="NCBIfam" id="TIGR00527">
    <property type="entry name" value="gcvH"/>
    <property type="match status" value="1"/>
</dbReference>
<evidence type="ECO:0000259" key="3">
    <source>
        <dbReference type="PROSITE" id="PS50968"/>
    </source>
</evidence>
<evidence type="ECO:0000256" key="1">
    <source>
        <dbReference type="ARBA" id="ARBA00009249"/>
    </source>
</evidence>
<dbReference type="PROSITE" id="PS50968">
    <property type="entry name" value="BIOTINYL_LIPOYL"/>
    <property type="match status" value="1"/>
</dbReference>
<dbReference type="GO" id="GO:0005829">
    <property type="term" value="C:cytosol"/>
    <property type="evidence" value="ECO:0007669"/>
    <property type="project" value="TreeGrafter"/>
</dbReference>
<feature type="domain" description="Lipoyl-binding" evidence="3">
    <location>
        <begin position="22"/>
        <end position="104"/>
    </location>
</feature>
<dbReference type="AlphaFoldDB" id="E6PH89"/>
<protein>
    <submittedName>
        <fullName evidence="4">Glycine cleavage complex lipoylprotein</fullName>
    </submittedName>
</protein>
<dbReference type="SUPFAM" id="SSF51230">
    <property type="entry name" value="Single hybrid motif"/>
    <property type="match status" value="1"/>
</dbReference>
<dbReference type="GO" id="GO:0005960">
    <property type="term" value="C:glycine cleavage complex"/>
    <property type="evidence" value="ECO:0007669"/>
    <property type="project" value="InterPro"/>
</dbReference>
<dbReference type="InterPro" id="IPR003016">
    <property type="entry name" value="2-oxoA_DH_lipoyl-BS"/>
</dbReference>
<reference evidence="4" key="1">
    <citation type="submission" date="2009-10" db="EMBL/GenBank/DDBJ databases">
        <title>Diversity of trophic interactions inside an arsenic-rich microbial ecosystem.</title>
        <authorList>
            <person name="Bertin P.N."/>
            <person name="Heinrich-Salmeron A."/>
            <person name="Pelletier E."/>
            <person name="Goulhen-Chollet F."/>
            <person name="Arsene-Ploetze F."/>
            <person name="Gallien S."/>
            <person name="Calteau A."/>
            <person name="Vallenet D."/>
            <person name="Casiot C."/>
            <person name="Chane-Woon-Ming B."/>
            <person name="Giloteaux L."/>
            <person name="Barakat M."/>
            <person name="Bonnefoy V."/>
            <person name="Bruneel O."/>
            <person name="Chandler M."/>
            <person name="Cleiss J."/>
            <person name="Duran R."/>
            <person name="Elbaz-Poulichet F."/>
            <person name="Fonknechten N."/>
            <person name="Lauga B."/>
            <person name="Mornico D."/>
            <person name="Ortet P."/>
            <person name="Schaeffer C."/>
            <person name="Siguier P."/>
            <person name="Alexander Thil Smith A."/>
            <person name="Van Dorsselaer A."/>
            <person name="Weissenbach J."/>
            <person name="Medigue C."/>
            <person name="Le Paslier D."/>
        </authorList>
    </citation>
    <scope>NUCLEOTIDE SEQUENCE</scope>
</reference>
<dbReference type="PANTHER" id="PTHR11715">
    <property type="entry name" value="GLYCINE CLEAVAGE SYSTEM H PROTEIN"/>
    <property type="match status" value="1"/>
</dbReference>
<comment type="similarity">
    <text evidence="1">Belongs to the GcvH family.</text>
</comment>
<proteinExistence type="inferred from homology"/>
<keyword evidence="2" id="KW-0450">Lipoyl</keyword>